<dbReference type="Gene3D" id="3.40.1350.10">
    <property type="match status" value="1"/>
</dbReference>
<dbReference type="Pfam" id="PF04471">
    <property type="entry name" value="Mrr_cat"/>
    <property type="match status" value="1"/>
</dbReference>
<dbReference type="AlphaFoldDB" id="A0A656VIR6"/>
<dbReference type="GO" id="GO:0004519">
    <property type="term" value="F:endonuclease activity"/>
    <property type="evidence" value="ECO:0007669"/>
    <property type="project" value="InterPro"/>
</dbReference>
<evidence type="ECO:0000259" key="2">
    <source>
        <dbReference type="Pfam" id="PF20720"/>
    </source>
</evidence>
<evidence type="ECO:0000259" key="1">
    <source>
        <dbReference type="Pfam" id="PF04471"/>
    </source>
</evidence>
<evidence type="ECO:0000313" key="3">
    <source>
        <dbReference type="EMBL" id="KMU51780.1"/>
    </source>
</evidence>
<dbReference type="InterPro" id="IPR049050">
    <property type="entry name" value="nSTAND3"/>
</dbReference>
<organism evidence="3 4">
    <name type="scientific">Serratia marcescens</name>
    <dbReference type="NCBI Taxonomy" id="615"/>
    <lineage>
        <taxon>Bacteria</taxon>
        <taxon>Pseudomonadati</taxon>
        <taxon>Pseudomonadota</taxon>
        <taxon>Gammaproteobacteria</taxon>
        <taxon>Enterobacterales</taxon>
        <taxon>Yersiniaceae</taxon>
        <taxon>Serratia</taxon>
    </lineage>
</organism>
<proteinExistence type="predicted"/>
<dbReference type="RefSeq" id="WP_072070357.1">
    <property type="nucleotide sequence ID" value="NZ_LFJS01000012.1"/>
</dbReference>
<dbReference type="InterPro" id="IPR011856">
    <property type="entry name" value="tRNA_endonuc-like_dom_sf"/>
</dbReference>
<feature type="domain" description="Restriction endonuclease type IV Mrr" evidence="1">
    <location>
        <begin position="10"/>
        <end position="63"/>
    </location>
</feature>
<dbReference type="Pfam" id="PF20720">
    <property type="entry name" value="nSTAND3"/>
    <property type="match status" value="1"/>
</dbReference>
<name>A0A656VIR6_SERMA</name>
<evidence type="ECO:0000313" key="4">
    <source>
        <dbReference type="Proteomes" id="UP000037482"/>
    </source>
</evidence>
<dbReference type="GO" id="GO:0009307">
    <property type="term" value="P:DNA restriction-modification system"/>
    <property type="evidence" value="ECO:0007669"/>
    <property type="project" value="InterPro"/>
</dbReference>
<accession>A0A656VIR6</accession>
<comment type="caution">
    <text evidence="3">The sequence shown here is derived from an EMBL/GenBank/DDBJ whole genome shotgun (WGS) entry which is preliminary data.</text>
</comment>
<gene>
    <name evidence="3" type="ORF">AB868_02529</name>
</gene>
<dbReference type="InterPro" id="IPR007560">
    <property type="entry name" value="Restrct_endonuc_IV_Mrr"/>
</dbReference>
<dbReference type="GO" id="GO:0003677">
    <property type="term" value="F:DNA binding"/>
    <property type="evidence" value="ECO:0007669"/>
    <property type="project" value="InterPro"/>
</dbReference>
<feature type="domain" description="Novel STAND NTPase 3" evidence="2">
    <location>
        <begin position="175"/>
        <end position="332"/>
    </location>
</feature>
<dbReference type="Proteomes" id="UP000037482">
    <property type="component" value="Unassembled WGS sequence"/>
</dbReference>
<dbReference type="CDD" id="cd01120">
    <property type="entry name" value="RecA-like_superfamily"/>
    <property type="match status" value="1"/>
</dbReference>
<dbReference type="Gene3D" id="3.40.50.300">
    <property type="entry name" value="P-loop containing nucleotide triphosphate hydrolases"/>
    <property type="match status" value="1"/>
</dbReference>
<sequence>MNDYDFSVLNDKEFEKLAVELIGHQENASVERFTPGRDQGIDGRFYSSADDTVIIQAKHYAKTGFNGLLSKLKNDELPKIKKLSPNRYILITSVGLTPANKESIKTALHPYILSTTDIYGKEGINDLLTRHPSVETNFYKLWISSSNVLINILNNGIMQKSKFLIKSAHDESARYIQTKQFEGSLDILKTKHVLVITGSPGVGKTTLAKQLALFHSNNKYEIYHIEDSINEAESCFYPDKLQFFYFDDFLGANYLDVIEGNFDSKIMNFIRRIALDSTKRLVLTTRSNILNRAKNISEVFNFEKIEKREYEISVTELTQTEKADILYNHIWHSSLTTEFSDVYFQNKNYWEIIKHKNFNPRLISIITDSDRLSGISKEEYWPYIKEALNNPEIIWDLYFKKQIPEEIYDLVSIVVLNGGNIEEPKCKKALKQVFNKKYPSDFYTKVNKIDVFIKESLKSTLNRNIRLNQSPKIATISPFNPSISDYIINRLSKDDTTLSLYFGALDTFQSINTLFSLKNNEKLDEPIFNSVIDILLSNQETKVINDYVIHLYYSVLKSDMPDISKLEKIPPSKLVSIMESHVSYDFEVGECLIWAIDKQPHLFSKNFAIDFIDYALSSSQKYTLYHEDYLPLAKLITFYPEIENEDKFLELKENIIEFWESGFDEILGDSAKIQNLDPHDFDKAEDTALNYLHELLDEYPFEFDERDIESMMDNIDVSSHFPDYGYDHDYYDDNNEMPRSTQHSDSVSYINDLFSRD</sequence>
<protein>
    <submittedName>
        <fullName evidence="3">Uncharacterized protein</fullName>
    </submittedName>
</protein>
<dbReference type="InterPro" id="IPR027417">
    <property type="entry name" value="P-loop_NTPase"/>
</dbReference>
<dbReference type="EMBL" id="LFJS01000012">
    <property type="protein sequence ID" value="KMU51780.1"/>
    <property type="molecule type" value="Genomic_DNA"/>
</dbReference>
<reference evidence="3 4" key="1">
    <citation type="submission" date="2015-06" db="EMBL/GenBank/DDBJ databases">
        <title>Draft Genome of Serratia marcescens Strain AH0650_Sm1.</title>
        <authorList>
            <person name="Wan Y."/>
            <person name="Gorrie C."/>
            <person name="Holt K."/>
        </authorList>
    </citation>
    <scope>NUCLEOTIDE SEQUENCE [LARGE SCALE GENOMIC DNA]</scope>
    <source>
        <strain evidence="3 4">AH0650_Sm1</strain>
    </source>
</reference>
<dbReference type="SUPFAM" id="SSF52540">
    <property type="entry name" value="P-loop containing nucleoside triphosphate hydrolases"/>
    <property type="match status" value="1"/>
</dbReference>